<dbReference type="OrthoDB" id="1270463at2"/>
<protein>
    <submittedName>
        <fullName evidence="1">Uncharacterized protein</fullName>
    </submittedName>
</protein>
<dbReference type="EMBL" id="SOEO01000001">
    <property type="protein sequence ID" value="TDX86775.1"/>
    <property type="molecule type" value="Genomic_DNA"/>
</dbReference>
<gene>
    <name evidence="1" type="ORF">B0I22_0925</name>
</gene>
<dbReference type="RefSeq" id="WP_133943418.1">
    <property type="nucleotide sequence ID" value="NZ_SOEO01000001.1"/>
</dbReference>
<name>A0A4R8IIV5_9FLAO</name>
<keyword evidence="2" id="KW-1185">Reference proteome</keyword>
<comment type="caution">
    <text evidence="1">The sequence shown here is derived from an EMBL/GenBank/DDBJ whole genome shotgun (WGS) entry which is preliminary data.</text>
</comment>
<accession>A0A4R8IIV5</accession>
<sequence>MNSDFINEKKELLQWISELQDEETILEILKIKNDFESLVKESKSEYIVADDFEERWAKGLTSEQSRAETKRRINEWWGK</sequence>
<reference evidence="1 2" key="1">
    <citation type="submission" date="2019-03" db="EMBL/GenBank/DDBJ databases">
        <title>Genomic Encyclopedia of Type Strains, Phase III (KMG-III): the genomes of soil and plant-associated and newly described type strains.</title>
        <authorList>
            <person name="Whitman W."/>
        </authorList>
    </citation>
    <scope>NUCLEOTIDE SEQUENCE [LARGE SCALE GENOMIC DNA]</scope>
    <source>
        <strain evidence="1 2">CGMCC 1.12802</strain>
    </source>
</reference>
<proteinExistence type="predicted"/>
<dbReference type="Proteomes" id="UP000295313">
    <property type="component" value="Unassembled WGS sequence"/>
</dbReference>
<organism evidence="1 2">
    <name type="scientific">Epilithonimonas xixisoli</name>
    <dbReference type="NCBI Taxonomy" id="1476462"/>
    <lineage>
        <taxon>Bacteria</taxon>
        <taxon>Pseudomonadati</taxon>
        <taxon>Bacteroidota</taxon>
        <taxon>Flavobacteriia</taxon>
        <taxon>Flavobacteriales</taxon>
        <taxon>Weeksellaceae</taxon>
        <taxon>Chryseobacterium group</taxon>
        <taxon>Epilithonimonas</taxon>
    </lineage>
</organism>
<evidence type="ECO:0000313" key="1">
    <source>
        <dbReference type="EMBL" id="TDX86775.1"/>
    </source>
</evidence>
<dbReference type="AlphaFoldDB" id="A0A4R8IIV5"/>
<evidence type="ECO:0000313" key="2">
    <source>
        <dbReference type="Proteomes" id="UP000295313"/>
    </source>
</evidence>